<sequence>MDEIPQYIAHIHQKESRYICSCVPYIDHTPGVPAFELHPGLYGGGGGALRETPLAEVSLSYDEHGTVMMDESLFGLRDSDNSVMTVQCWEEVGVEERKMSGARWLFWGSLRISDALPIRTDPTVAAGITRRGEAVRRCERKKLFTSPHLI</sequence>
<dbReference type="EMBL" id="MPDP01000057">
    <property type="protein sequence ID" value="KAK1487181.1"/>
    <property type="molecule type" value="Genomic_DNA"/>
</dbReference>
<comment type="caution">
    <text evidence="1">The sequence shown here is derived from an EMBL/GenBank/DDBJ whole genome shotgun (WGS) entry which is preliminary data.</text>
</comment>
<dbReference type="AlphaFoldDB" id="A0AAI9VI04"/>
<keyword evidence="2" id="KW-1185">Reference proteome</keyword>
<evidence type="ECO:0000313" key="2">
    <source>
        <dbReference type="Proteomes" id="UP001239213"/>
    </source>
</evidence>
<name>A0AAI9VI04_9PEZI</name>
<reference evidence="1" key="1">
    <citation type="submission" date="2016-11" db="EMBL/GenBank/DDBJ databases">
        <title>The genome sequence of Colletotrichum cuscutae.</title>
        <authorList>
            <person name="Baroncelli R."/>
        </authorList>
    </citation>
    <scope>NUCLEOTIDE SEQUENCE</scope>
    <source>
        <strain evidence="1">IMI 304802</strain>
    </source>
</reference>
<dbReference type="Proteomes" id="UP001239213">
    <property type="component" value="Unassembled WGS sequence"/>
</dbReference>
<proteinExistence type="predicted"/>
<accession>A0AAI9VI04</accession>
<gene>
    <name evidence="1" type="ORF">CCUS01_03525</name>
</gene>
<protein>
    <submittedName>
        <fullName evidence="1">Uncharacterized protein</fullName>
    </submittedName>
</protein>
<organism evidence="1 2">
    <name type="scientific">Colletotrichum cuscutae</name>
    <dbReference type="NCBI Taxonomy" id="1209917"/>
    <lineage>
        <taxon>Eukaryota</taxon>
        <taxon>Fungi</taxon>
        <taxon>Dikarya</taxon>
        <taxon>Ascomycota</taxon>
        <taxon>Pezizomycotina</taxon>
        <taxon>Sordariomycetes</taxon>
        <taxon>Hypocreomycetidae</taxon>
        <taxon>Glomerellales</taxon>
        <taxon>Glomerellaceae</taxon>
        <taxon>Colletotrichum</taxon>
        <taxon>Colletotrichum acutatum species complex</taxon>
    </lineage>
</organism>
<evidence type="ECO:0000313" key="1">
    <source>
        <dbReference type="EMBL" id="KAK1487181.1"/>
    </source>
</evidence>